<keyword evidence="2" id="KW-1185">Reference proteome</keyword>
<reference evidence="1 2" key="1">
    <citation type="submission" date="2020-05" db="EMBL/GenBank/DDBJ databases">
        <title>Identification and distribution of gene clusters putatively required for synthesis of sphingolipid metabolism inhibitors in phylogenetically diverse species of the filamentous fungus Fusarium.</title>
        <authorList>
            <person name="Kim H.-S."/>
            <person name="Busman M."/>
            <person name="Brown D.W."/>
            <person name="Divon H."/>
            <person name="Uhlig S."/>
            <person name="Proctor R.H."/>
        </authorList>
    </citation>
    <scope>NUCLEOTIDE SEQUENCE [LARGE SCALE GENOMIC DNA]</scope>
    <source>
        <strain evidence="1 2">NRRL 66333</strain>
    </source>
</reference>
<evidence type="ECO:0000313" key="1">
    <source>
        <dbReference type="EMBL" id="KAF5584267.1"/>
    </source>
</evidence>
<comment type="caution">
    <text evidence="1">The sequence shown here is derived from an EMBL/GenBank/DDBJ whole genome shotgun (WGS) entry which is preliminary data.</text>
</comment>
<proteinExistence type="predicted"/>
<name>A0A8H5L3T4_GIBSU</name>
<sequence>MESCSEASTHHSTFFWTTTDGDGQPPRRKLKVSHDTSNEESFLLFLKFASSHYTLSFKSLDLFRLFRDNARASALPRSGPGEAMRSLSIELDMFREDQFLKAPELEEWKEIRGAHGDAQDALCHYRKWLVVVMGILAAGYRLRVTIRFRKPCRNYLGLRAHSDILRDFNVAVEIDLDKDSWSQIPQSYRPLLMAMVESSITGAKMKKELEDQKEALTDQELMYLGQYGCLLPSCWS</sequence>
<organism evidence="1 2">
    <name type="scientific">Gibberella subglutinans</name>
    <name type="common">Fusarium subglutinans</name>
    <dbReference type="NCBI Taxonomy" id="42677"/>
    <lineage>
        <taxon>Eukaryota</taxon>
        <taxon>Fungi</taxon>
        <taxon>Dikarya</taxon>
        <taxon>Ascomycota</taxon>
        <taxon>Pezizomycotina</taxon>
        <taxon>Sordariomycetes</taxon>
        <taxon>Hypocreomycetidae</taxon>
        <taxon>Hypocreales</taxon>
        <taxon>Nectriaceae</taxon>
        <taxon>Fusarium</taxon>
        <taxon>Fusarium fujikuroi species complex</taxon>
    </lineage>
</organism>
<dbReference type="OrthoDB" id="5092040at2759"/>
<dbReference type="Proteomes" id="UP000547976">
    <property type="component" value="Unassembled WGS sequence"/>
</dbReference>
<protein>
    <submittedName>
        <fullName evidence="1">Uncharacterized protein</fullName>
    </submittedName>
</protein>
<dbReference type="AlphaFoldDB" id="A0A8H5L3T4"/>
<accession>A0A8H5L3T4</accession>
<dbReference type="RefSeq" id="XP_036531694.1">
    <property type="nucleotide sequence ID" value="XM_036677662.1"/>
</dbReference>
<dbReference type="EMBL" id="JAAOAV010000293">
    <property type="protein sequence ID" value="KAF5584267.1"/>
    <property type="molecule type" value="Genomic_DNA"/>
</dbReference>
<evidence type="ECO:0000313" key="2">
    <source>
        <dbReference type="Proteomes" id="UP000547976"/>
    </source>
</evidence>
<dbReference type="GeneID" id="59312380"/>
<gene>
    <name evidence="1" type="ORF">FSUBG_12834</name>
</gene>